<comment type="caution">
    <text evidence="3">The sequence shown here is derived from an EMBL/GenBank/DDBJ whole genome shotgun (WGS) entry which is preliminary data.</text>
</comment>
<feature type="repeat" description="RCC1" evidence="2">
    <location>
        <begin position="256"/>
        <end position="311"/>
    </location>
</feature>
<dbReference type="InterPro" id="IPR009091">
    <property type="entry name" value="RCC1/BLIP-II"/>
</dbReference>
<gene>
    <name evidence="3" type="ORF">Scaly_2597900</name>
</gene>
<dbReference type="PROSITE" id="PS50012">
    <property type="entry name" value="RCC1_3"/>
    <property type="match status" value="2"/>
</dbReference>
<evidence type="ECO:0000256" key="2">
    <source>
        <dbReference type="PROSITE-ProRule" id="PRU00235"/>
    </source>
</evidence>
<dbReference type="Pfam" id="PF00415">
    <property type="entry name" value="RCC1"/>
    <property type="match status" value="1"/>
</dbReference>
<accession>A0AAW2JD07</accession>
<dbReference type="AlphaFoldDB" id="A0AAW2JD07"/>
<dbReference type="PANTHER" id="PTHR22872">
    <property type="entry name" value="BTK-BINDING PROTEIN-RELATED"/>
    <property type="match status" value="1"/>
</dbReference>
<dbReference type="InterPro" id="IPR051625">
    <property type="entry name" value="Signaling_Regulatory_Domain"/>
</dbReference>
<dbReference type="SUPFAM" id="SSF50985">
    <property type="entry name" value="RCC1/BLIP-II"/>
    <property type="match status" value="1"/>
</dbReference>
<reference evidence="3" key="1">
    <citation type="submission" date="2020-06" db="EMBL/GenBank/DDBJ databases">
        <authorList>
            <person name="Li T."/>
            <person name="Hu X."/>
            <person name="Zhang T."/>
            <person name="Song X."/>
            <person name="Zhang H."/>
            <person name="Dai N."/>
            <person name="Sheng W."/>
            <person name="Hou X."/>
            <person name="Wei L."/>
        </authorList>
    </citation>
    <scope>NUCLEOTIDE SEQUENCE</scope>
    <source>
        <strain evidence="3">KEN8</strain>
        <tissue evidence="3">Leaf</tissue>
    </source>
</reference>
<sequence>MEIGFPKVDTSQTIKEVVYCVFYHENVKRRMLRSLVIELEIYISLNRSVNAEIVCRCVLKISSPFQDGESGWSLHRAMHFGHLAIACVLLQFDASLTLEDSKSRTPVDLLSGPVLQTVGRTTIQVLATEVFSWGSGVNYQLVSARGEVYTWGFGRGGRLGHPDFDIHSGQAAVITPRQVTSGLGARRVKAIAARGNLAILLLTHNPPLVELVSLKARIVAVAAANKHTAGGGVLEGKIFYCSFCSKVSTIVLGSDGEVFTWGHRLVTPRRVVIARNIRKVGNTVLKFHRKERLNVTSIAAGMTHSIALTDDGALFYWASSDPDLRCHQLYSLCGRSIVSISAGKYWTAAVTATGDIYMWDGKKGKEDPPTPTRLHGNLKAQDELDELREGFMFDDVESEDVPNMQNDEIGNPSLPDALGADDLKETLPGIFRIHCCGIVWSSEDPVADFQFYYK</sequence>
<keyword evidence="1" id="KW-0677">Repeat</keyword>
<dbReference type="Gene3D" id="2.130.10.30">
    <property type="entry name" value="Regulator of chromosome condensation 1/beta-lactamase-inhibitor protein II"/>
    <property type="match status" value="1"/>
</dbReference>
<proteinExistence type="predicted"/>
<evidence type="ECO:0000256" key="1">
    <source>
        <dbReference type="ARBA" id="ARBA00022737"/>
    </source>
</evidence>
<keyword evidence="3" id="KW-0418">Kinase</keyword>
<dbReference type="InterPro" id="IPR000408">
    <property type="entry name" value="Reg_chr_condens"/>
</dbReference>
<dbReference type="PANTHER" id="PTHR22872:SF2">
    <property type="entry name" value="INHIBITOR OF BRUTON TYROSINE KINASE"/>
    <property type="match status" value="1"/>
</dbReference>
<keyword evidence="3" id="KW-0808">Transferase</keyword>
<dbReference type="EMBL" id="JACGWM010001516">
    <property type="protein sequence ID" value="KAL0292305.1"/>
    <property type="molecule type" value="Genomic_DNA"/>
</dbReference>
<dbReference type="GO" id="GO:0016301">
    <property type="term" value="F:kinase activity"/>
    <property type="evidence" value="ECO:0007669"/>
    <property type="project" value="UniProtKB-KW"/>
</dbReference>
<evidence type="ECO:0000313" key="3">
    <source>
        <dbReference type="EMBL" id="KAL0292305.1"/>
    </source>
</evidence>
<name>A0AAW2JD07_9LAMI</name>
<organism evidence="3">
    <name type="scientific">Sesamum calycinum</name>
    <dbReference type="NCBI Taxonomy" id="2727403"/>
    <lineage>
        <taxon>Eukaryota</taxon>
        <taxon>Viridiplantae</taxon>
        <taxon>Streptophyta</taxon>
        <taxon>Embryophyta</taxon>
        <taxon>Tracheophyta</taxon>
        <taxon>Spermatophyta</taxon>
        <taxon>Magnoliopsida</taxon>
        <taxon>eudicotyledons</taxon>
        <taxon>Gunneridae</taxon>
        <taxon>Pentapetalae</taxon>
        <taxon>asterids</taxon>
        <taxon>lamiids</taxon>
        <taxon>Lamiales</taxon>
        <taxon>Pedaliaceae</taxon>
        <taxon>Sesamum</taxon>
    </lineage>
</organism>
<protein>
    <submittedName>
        <fullName evidence="3">Inhibitor of Bruton tyrosine kinase</fullName>
    </submittedName>
</protein>
<reference evidence="3" key="2">
    <citation type="journal article" date="2024" name="Plant">
        <title>Genomic evolution and insights into agronomic trait innovations of Sesamum species.</title>
        <authorList>
            <person name="Miao H."/>
            <person name="Wang L."/>
            <person name="Qu L."/>
            <person name="Liu H."/>
            <person name="Sun Y."/>
            <person name="Le M."/>
            <person name="Wang Q."/>
            <person name="Wei S."/>
            <person name="Zheng Y."/>
            <person name="Lin W."/>
            <person name="Duan Y."/>
            <person name="Cao H."/>
            <person name="Xiong S."/>
            <person name="Wang X."/>
            <person name="Wei L."/>
            <person name="Li C."/>
            <person name="Ma Q."/>
            <person name="Ju M."/>
            <person name="Zhao R."/>
            <person name="Li G."/>
            <person name="Mu C."/>
            <person name="Tian Q."/>
            <person name="Mei H."/>
            <person name="Zhang T."/>
            <person name="Gao T."/>
            <person name="Zhang H."/>
        </authorList>
    </citation>
    <scope>NUCLEOTIDE SEQUENCE</scope>
    <source>
        <strain evidence="3">KEN8</strain>
    </source>
</reference>
<feature type="repeat" description="RCC1" evidence="2">
    <location>
        <begin position="146"/>
        <end position="204"/>
    </location>
</feature>